<dbReference type="InterPro" id="IPR011856">
    <property type="entry name" value="tRNA_endonuc-like_dom_sf"/>
</dbReference>
<protein>
    <submittedName>
        <fullName evidence="6">Sen15 domain-containing protein</fullName>
    </submittedName>
</protein>
<feature type="region of interest" description="Disordered" evidence="3">
    <location>
        <begin position="83"/>
        <end position="106"/>
    </location>
</feature>
<dbReference type="InterPro" id="IPR018593">
    <property type="entry name" value="tRNA-endonuc_su_Sen15"/>
</dbReference>
<dbReference type="EMBL" id="ADAS02000095">
    <property type="protein sequence ID" value="OAV90748.1"/>
    <property type="molecule type" value="Genomic_DNA"/>
</dbReference>
<keyword evidence="7" id="KW-1185">Reference proteome</keyword>
<organism evidence="5">
    <name type="scientific">Puccinia triticina (isolate 1-1 / race 1 (BBBD))</name>
    <name type="common">Brown leaf rust fungus</name>
    <dbReference type="NCBI Taxonomy" id="630390"/>
    <lineage>
        <taxon>Eukaryota</taxon>
        <taxon>Fungi</taxon>
        <taxon>Dikarya</taxon>
        <taxon>Basidiomycota</taxon>
        <taxon>Pucciniomycotina</taxon>
        <taxon>Pucciniomycetes</taxon>
        <taxon>Pucciniales</taxon>
        <taxon>Pucciniaceae</taxon>
        <taxon>Puccinia</taxon>
    </lineage>
</organism>
<dbReference type="Gene3D" id="3.40.1350.10">
    <property type="match status" value="1"/>
</dbReference>
<evidence type="ECO:0000313" key="5">
    <source>
        <dbReference type="EMBL" id="OAV90748.1"/>
    </source>
</evidence>
<accession>A0A180GE69</accession>
<gene>
    <name evidence="5" type="ORF">PTTG_00030</name>
</gene>
<reference evidence="6" key="4">
    <citation type="submission" date="2025-05" db="UniProtKB">
        <authorList>
            <consortium name="EnsemblFungi"/>
        </authorList>
    </citation>
    <scope>IDENTIFICATION</scope>
    <source>
        <strain evidence="6">isolate 1-1 / race 1 (BBBD)</strain>
    </source>
</reference>
<evidence type="ECO:0000256" key="3">
    <source>
        <dbReference type="SAM" id="MobiDB-lite"/>
    </source>
</evidence>
<reference evidence="5" key="2">
    <citation type="submission" date="2016-05" db="EMBL/GenBank/DDBJ databases">
        <title>Comparative analysis highlights variable genome content of wheat rusts and divergence of the mating loci.</title>
        <authorList>
            <person name="Cuomo C.A."/>
            <person name="Bakkeren G."/>
            <person name="Szabo L."/>
            <person name="Khalil H."/>
            <person name="Joly D."/>
            <person name="Goldberg J."/>
            <person name="Young S."/>
            <person name="Zeng Q."/>
            <person name="Fellers J."/>
        </authorList>
    </citation>
    <scope>NUCLEOTIDE SEQUENCE [LARGE SCALE GENOMIC DNA]</scope>
    <source>
        <strain evidence="5">1-1 BBBD Race 1</strain>
    </source>
</reference>
<sequence length="250" mass="27308">MEWGLGTVAQRGRFIRLTKAGGGRSQRLFWLSLSGPRTLKPNPAIDTNSAAKGDVHTLLDGPGRTGQNHRCRHRRSRVEALRFQMDPPSARVPPPAPSDRSGGLVGRWRSETEWELREMADEDRNATAVLTVRQASEEVPAQAAPLLHAFSDLTAAQGWSNVKVQTFSTNRSDPSRLAILRGTPPSSEVGRIVYPMSLHQPTNFQTLSELFPSFGLGAGSKVLLAIVSSDSSIVYYELSQGIVSPKEVPE</sequence>
<evidence type="ECO:0000259" key="4">
    <source>
        <dbReference type="Pfam" id="PF09631"/>
    </source>
</evidence>
<dbReference type="OrthoDB" id="10002170at2759"/>
<evidence type="ECO:0000256" key="2">
    <source>
        <dbReference type="ARBA" id="ARBA00022694"/>
    </source>
</evidence>
<dbReference type="GO" id="GO:0005634">
    <property type="term" value="C:nucleus"/>
    <property type="evidence" value="ECO:0007669"/>
    <property type="project" value="UniProtKB-ARBA"/>
</dbReference>
<comment type="similarity">
    <text evidence="1">Belongs to the SEN15 family.</text>
</comment>
<dbReference type="Proteomes" id="UP000005240">
    <property type="component" value="Unassembled WGS sequence"/>
</dbReference>
<reference evidence="6 7" key="3">
    <citation type="journal article" date="2017" name="G3 (Bethesda)">
        <title>Comparative analysis highlights variable genome content of wheat rusts and divergence of the mating loci.</title>
        <authorList>
            <person name="Cuomo C.A."/>
            <person name="Bakkeren G."/>
            <person name="Khalil H.B."/>
            <person name="Panwar V."/>
            <person name="Joly D."/>
            <person name="Linning R."/>
            <person name="Sakthikumar S."/>
            <person name="Song X."/>
            <person name="Adiconis X."/>
            <person name="Fan L."/>
            <person name="Goldberg J.M."/>
            <person name="Levin J.Z."/>
            <person name="Young S."/>
            <person name="Zeng Q."/>
            <person name="Anikster Y."/>
            <person name="Bruce M."/>
            <person name="Wang M."/>
            <person name="Yin C."/>
            <person name="McCallum B."/>
            <person name="Szabo L.J."/>
            <person name="Hulbert S."/>
            <person name="Chen X."/>
            <person name="Fellers J.P."/>
        </authorList>
    </citation>
    <scope>NUCLEOTIDE SEQUENCE</scope>
    <source>
        <strain evidence="7">Isolate 1-1 / race 1 (BBBD)</strain>
        <strain evidence="6">isolate 1-1 / race 1 (BBBD)</strain>
    </source>
</reference>
<evidence type="ECO:0000313" key="6">
    <source>
        <dbReference type="EnsemblFungi" id="PTTG_00030-t43_1-p1"/>
    </source>
</evidence>
<dbReference type="EnsemblFungi" id="PTTG_00030-t43_1">
    <property type="protein sequence ID" value="PTTG_00030-t43_1-p1"/>
    <property type="gene ID" value="PTTG_00030"/>
</dbReference>
<dbReference type="STRING" id="630390.A0A180GE69"/>
<dbReference type="SUPFAM" id="SSF53032">
    <property type="entry name" value="tRNA-intron endonuclease catalytic domain-like"/>
    <property type="match status" value="1"/>
</dbReference>
<evidence type="ECO:0000313" key="7">
    <source>
        <dbReference type="Proteomes" id="UP000005240"/>
    </source>
</evidence>
<dbReference type="GO" id="GO:0003676">
    <property type="term" value="F:nucleic acid binding"/>
    <property type="evidence" value="ECO:0007669"/>
    <property type="project" value="InterPro"/>
</dbReference>
<evidence type="ECO:0000256" key="1">
    <source>
        <dbReference type="ARBA" id="ARBA00006091"/>
    </source>
</evidence>
<keyword evidence="2" id="KW-0819">tRNA processing</keyword>
<reference evidence="5" key="1">
    <citation type="submission" date="2009-11" db="EMBL/GenBank/DDBJ databases">
        <authorList>
            <consortium name="The Broad Institute Genome Sequencing Platform"/>
            <person name="Ward D."/>
            <person name="Feldgarden M."/>
            <person name="Earl A."/>
            <person name="Young S.K."/>
            <person name="Zeng Q."/>
            <person name="Koehrsen M."/>
            <person name="Alvarado L."/>
            <person name="Berlin A."/>
            <person name="Bochicchio J."/>
            <person name="Borenstein D."/>
            <person name="Chapman S.B."/>
            <person name="Chen Z."/>
            <person name="Engels R."/>
            <person name="Freedman E."/>
            <person name="Gellesch M."/>
            <person name="Goldberg J."/>
            <person name="Griggs A."/>
            <person name="Gujja S."/>
            <person name="Heilman E."/>
            <person name="Heiman D."/>
            <person name="Hepburn T."/>
            <person name="Howarth C."/>
            <person name="Jen D."/>
            <person name="Larson L."/>
            <person name="Lewis B."/>
            <person name="Mehta T."/>
            <person name="Park D."/>
            <person name="Pearson M."/>
            <person name="Roberts A."/>
            <person name="Saif S."/>
            <person name="Shea T."/>
            <person name="Shenoy N."/>
            <person name="Sisk P."/>
            <person name="Stolte C."/>
            <person name="Sykes S."/>
            <person name="Thomson T."/>
            <person name="Walk T."/>
            <person name="White J."/>
            <person name="Yandava C."/>
            <person name="Izard J."/>
            <person name="Baranova O.V."/>
            <person name="Blanton J.M."/>
            <person name="Tanner A.C."/>
            <person name="Dewhirst F.E."/>
            <person name="Haas B."/>
            <person name="Nusbaum C."/>
            <person name="Birren B."/>
        </authorList>
    </citation>
    <scope>NUCLEOTIDE SEQUENCE [LARGE SCALE GENOMIC DNA]</scope>
    <source>
        <strain evidence="5">1-1 BBBD Race 1</strain>
    </source>
</reference>
<name>A0A180GE69_PUCT1</name>
<dbReference type="GO" id="GO:0006388">
    <property type="term" value="P:tRNA splicing, via endonucleolytic cleavage and ligation"/>
    <property type="evidence" value="ECO:0007669"/>
    <property type="project" value="InterPro"/>
</dbReference>
<dbReference type="PANTHER" id="PTHR28582:SF1">
    <property type="entry name" value="TRNA-SPLICING ENDONUCLEASE SUBUNIT SEN15"/>
    <property type="match status" value="1"/>
</dbReference>
<dbReference type="InterPro" id="IPR036167">
    <property type="entry name" value="tRNA_intron_Endo_cat-like_sf"/>
</dbReference>
<dbReference type="Pfam" id="PF09631">
    <property type="entry name" value="Sen15"/>
    <property type="match status" value="1"/>
</dbReference>
<dbReference type="AlphaFoldDB" id="A0A180GE69"/>
<dbReference type="PANTHER" id="PTHR28582">
    <property type="entry name" value="TRNA-SPLICING ENDONUCLEASE SUBUNIT SEN15"/>
    <property type="match status" value="1"/>
</dbReference>
<feature type="domain" description="tRNA-splicing endonuclease subunit Sen15" evidence="4">
    <location>
        <begin position="150"/>
        <end position="247"/>
    </location>
</feature>
<proteinExistence type="inferred from homology"/>
<dbReference type="VEuPathDB" id="FungiDB:PTTG_00030"/>